<dbReference type="AlphaFoldDB" id="A0A4S5BFA3"/>
<protein>
    <submittedName>
        <fullName evidence="5">8-oxoguanine DNA glycosylase</fullName>
    </submittedName>
</protein>
<proteinExistence type="predicted"/>
<evidence type="ECO:0000256" key="1">
    <source>
        <dbReference type="ARBA" id="ARBA00022763"/>
    </source>
</evidence>
<dbReference type="InterPro" id="IPR012092">
    <property type="entry name" value="DNA_glyclase/AP_lyase_Ogg"/>
</dbReference>
<dbReference type="GO" id="GO:0006281">
    <property type="term" value="P:DNA repair"/>
    <property type="evidence" value="ECO:0007669"/>
    <property type="project" value="UniProtKB-KW"/>
</dbReference>
<dbReference type="Gene3D" id="1.10.340.30">
    <property type="entry name" value="Hypothetical protein, domain 2"/>
    <property type="match status" value="1"/>
</dbReference>
<dbReference type="SUPFAM" id="SSF48150">
    <property type="entry name" value="DNA-glycosylase"/>
    <property type="match status" value="1"/>
</dbReference>
<reference evidence="5 6" key="1">
    <citation type="submission" date="2019-04" db="EMBL/GenBank/DDBJ databases">
        <title>Lampropedia sp YIM MLB12 draf genome.</title>
        <authorList>
            <person name="Wang Y.-X."/>
        </authorList>
    </citation>
    <scope>NUCLEOTIDE SEQUENCE [LARGE SCALE GENOMIC DNA]</scope>
    <source>
        <strain evidence="5 6">YIM MLB12</strain>
    </source>
</reference>
<dbReference type="Pfam" id="PF22175">
    <property type="entry name" value="Ogg-HhH"/>
    <property type="match status" value="1"/>
</dbReference>
<dbReference type="Proteomes" id="UP000306236">
    <property type="component" value="Unassembled WGS sequence"/>
</dbReference>
<dbReference type="RefSeq" id="WP_136407805.1">
    <property type="nucleotide sequence ID" value="NZ_SSWX01000031.1"/>
</dbReference>
<keyword evidence="4" id="KW-0326">Glycosidase</keyword>
<dbReference type="Gene3D" id="1.10.1670.10">
    <property type="entry name" value="Helix-hairpin-Helix base-excision DNA repair enzymes (C-terminal)"/>
    <property type="match status" value="1"/>
</dbReference>
<name>A0A4S5BFA3_9BURK</name>
<sequence length="275" mass="30592">MLQSAAVFSKVGTFKLELPPANIEILAGVRWGAIDAFPTPAYWLFQIFERRLTGGPPNYKLGRTLAEELGACLLGGHGISADVGIAAYKRLKSEGIFELNADASEQRIFDLLLSPLDVFGRQVRYRFAAQKARYLSGGLELIHGAPVNCTGRVLREWLVTLPGVGLKTASWIARNWMGADDVAILDIHILRFGQAIGLFDRSLKVERDYLKLEEQFLAFSAGMDTKPSELDAVIWHEMANSPFAVREMTRAAESKTISSTKVRRQVRDRNQLTLI</sequence>
<dbReference type="GO" id="GO:0003906">
    <property type="term" value="F:DNA-(apurinic or apyrimidinic site) endonuclease activity"/>
    <property type="evidence" value="ECO:0007669"/>
    <property type="project" value="InterPro"/>
</dbReference>
<dbReference type="OrthoDB" id="12078at2"/>
<evidence type="ECO:0000256" key="4">
    <source>
        <dbReference type="ARBA" id="ARBA00023295"/>
    </source>
</evidence>
<evidence type="ECO:0000256" key="2">
    <source>
        <dbReference type="ARBA" id="ARBA00022801"/>
    </source>
</evidence>
<keyword evidence="2" id="KW-0378">Hydrolase</keyword>
<evidence type="ECO:0000313" key="6">
    <source>
        <dbReference type="Proteomes" id="UP000306236"/>
    </source>
</evidence>
<evidence type="ECO:0000313" key="5">
    <source>
        <dbReference type="EMBL" id="THJ30900.1"/>
    </source>
</evidence>
<keyword evidence="3" id="KW-0234">DNA repair</keyword>
<dbReference type="InterPro" id="IPR023170">
    <property type="entry name" value="HhH_base_excis_C"/>
</dbReference>
<dbReference type="InterPro" id="IPR011257">
    <property type="entry name" value="DNA_glycosylase"/>
</dbReference>
<evidence type="ECO:0000256" key="3">
    <source>
        <dbReference type="ARBA" id="ARBA00023204"/>
    </source>
</evidence>
<accession>A0A4S5BFA3</accession>
<dbReference type="EMBL" id="SSWX01000031">
    <property type="protein sequence ID" value="THJ30900.1"/>
    <property type="molecule type" value="Genomic_DNA"/>
</dbReference>
<dbReference type="GO" id="GO:0016799">
    <property type="term" value="F:hydrolase activity, hydrolyzing N-glycosyl compounds"/>
    <property type="evidence" value="ECO:0007669"/>
    <property type="project" value="InterPro"/>
</dbReference>
<comment type="caution">
    <text evidence="5">The sequence shown here is derived from an EMBL/GenBank/DDBJ whole genome shotgun (WGS) entry which is preliminary data.</text>
</comment>
<gene>
    <name evidence="5" type="ORF">E8K88_16645</name>
</gene>
<keyword evidence="6" id="KW-1185">Reference proteome</keyword>
<organism evidence="5 6">
    <name type="scientific">Lampropedia aestuarii</name>
    <dbReference type="NCBI Taxonomy" id="2562762"/>
    <lineage>
        <taxon>Bacteria</taxon>
        <taxon>Pseudomonadati</taxon>
        <taxon>Pseudomonadota</taxon>
        <taxon>Betaproteobacteria</taxon>
        <taxon>Burkholderiales</taxon>
        <taxon>Comamonadaceae</taxon>
        <taxon>Lampropedia</taxon>
    </lineage>
</organism>
<keyword evidence="1" id="KW-0227">DNA damage</keyword>